<dbReference type="RefSeq" id="WP_068998023.1">
    <property type="nucleotide sequence ID" value="NZ_MDTQ01000001.1"/>
</dbReference>
<dbReference type="GO" id="GO:0005886">
    <property type="term" value="C:plasma membrane"/>
    <property type="evidence" value="ECO:0007669"/>
    <property type="project" value="UniProtKB-SubCell"/>
</dbReference>
<accession>A0A1E2V9F9</accession>
<name>A0A1E2V9F9_9GAMM</name>
<evidence type="ECO:0000256" key="2">
    <source>
        <dbReference type="ARBA" id="ARBA00022475"/>
    </source>
</evidence>
<evidence type="ECO:0000256" key="4">
    <source>
        <dbReference type="ARBA" id="ARBA00022989"/>
    </source>
</evidence>
<feature type="compositionally biased region" description="Low complexity" evidence="7">
    <location>
        <begin position="64"/>
        <end position="77"/>
    </location>
</feature>
<feature type="signal peptide" evidence="9">
    <location>
        <begin position="1"/>
        <end position="25"/>
    </location>
</feature>
<keyword evidence="6" id="KW-0653">Protein transport</keyword>
<dbReference type="OrthoDB" id="4045at2"/>
<feature type="chain" id="PRO_5009119658" description="MotA/TolQ/ExbB proton channel domain-containing protein" evidence="9">
    <location>
        <begin position="26"/>
        <end position="460"/>
    </location>
</feature>
<dbReference type="PIRSF" id="PIRSF037714">
    <property type="entry name" value="TolR"/>
    <property type="match status" value="1"/>
</dbReference>
<evidence type="ECO:0000256" key="5">
    <source>
        <dbReference type="ARBA" id="ARBA00023136"/>
    </source>
</evidence>
<proteinExistence type="inferred from homology"/>
<evidence type="ECO:0000256" key="6">
    <source>
        <dbReference type="RuleBase" id="RU004057"/>
    </source>
</evidence>
<sequence>MKLYRRGYLAALLGIIMMGPLTVHAASDDTAWQQLLNESQHDALDRRAREEARKAALTSDRNQRAQQLSAQRQALSRAEARRQKLEDEQAQLENQLEELQQTLTRESGHLGEVFGAFDDGVQQLQSRLDDSLVTVDQPQLSQAVHALANQHGIPDAEDLSRLWQLHPLIWQATGEVAEFKADYTPLQGTAVHQTVARVGDFDLISRDGAIRRSGQLLIVRGGQPSEAVSDAAQFIEGNSEAVPFDPARGLAHELNTREPSLLERLQQGGAVGYVIVALGVMGLLIAIIQGIRLTLESQRMRRQHQAMEAPVKDNVLGRIMLRLPASGSESVLENALDEALLREMAPLERGLSLIKLLAAIAPLLGLLGTVAGMIGTFQAITVFGAGEPRLMAGGISQALVTTVLGLITAVPLLFAHLLLQGRARRLSRLIEAEGAHWLVQRLSRTSNQRQSAVAEPVASV</sequence>
<evidence type="ECO:0000256" key="9">
    <source>
        <dbReference type="SAM" id="SignalP"/>
    </source>
</evidence>
<gene>
    <name evidence="11" type="ORF">BFW38_08675</name>
</gene>
<keyword evidence="6" id="KW-0813">Transport</keyword>
<evidence type="ECO:0000256" key="7">
    <source>
        <dbReference type="SAM" id="MobiDB-lite"/>
    </source>
</evidence>
<dbReference type="InterPro" id="IPR050790">
    <property type="entry name" value="ExbB/TolQ_transport"/>
</dbReference>
<evidence type="ECO:0000313" key="12">
    <source>
        <dbReference type="Proteomes" id="UP000094291"/>
    </source>
</evidence>
<evidence type="ECO:0000259" key="10">
    <source>
        <dbReference type="Pfam" id="PF01618"/>
    </source>
</evidence>
<comment type="caution">
    <text evidence="11">The sequence shown here is derived from an EMBL/GenBank/DDBJ whole genome shotgun (WGS) entry which is preliminary data.</text>
</comment>
<dbReference type="InterPro" id="IPR002898">
    <property type="entry name" value="MotA_ExbB_proton_chnl"/>
</dbReference>
<dbReference type="EMBL" id="MDTQ01000001">
    <property type="protein sequence ID" value="ODC03607.1"/>
    <property type="molecule type" value="Genomic_DNA"/>
</dbReference>
<evidence type="ECO:0000313" key="11">
    <source>
        <dbReference type="EMBL" id="ODC03607.1"/>
    </source>
</evidence>
<feature type="domain" description="MotA/TolQ/ExbB proton channel" evidence="10">
    <location>
        <begin position="325"/>
        <end position="431"/>
    </location>
</feature>
<dbReference type="PANTHER" id="PTHR30625">
    <property type="entry name" value="PROTEIN TOLQ"/>
    <property type="match status" value="1"/>
</dbReference>
<dbReference type="STRING" id="197479.BFW38_08675"/>
<keyword evidence="3 8" id="KW-0812">Transmembrane</keyword>
<dbReference type="Pfam" id="PF01618">
    <property type="entry name" value="MotA_ExbB"/>
    <property type="match status" value="1"/>
</dbReference>
<keyword evidence="2" id="KW-1003">Cell membrane</keyword>
<dbReference type="PANTHER" id="PTHR30625:SF11">
    <property type="entry name" value="MOTA_TOLQ_EXBB PROTON CHANNEL DOMAIN-CONTAINING PROTEIN"/>
    <property type="match status" value="1"/>
</dbReference>
<evidence type="ECO:0000256" key="1">
    <source>
        <dbReference type="ARBA" id="ARBA00004651"/>
    </source>
</evidence>
<comment type="subcellular location">
    <subcellularLocation>
        <location evidence="1">Cell membrane</location>
        <topology evidence="1">Multi-pass membrane protein</topology>
    </subcellularLocation>
    <subcellularLocation>
        <location evidence="6">Membrane</location>
        <topology evidence="6">Multi-pass membrane protein</topology>
    </subcellularLocation>
</comment>
<evidence type="ECO:0000256" key="8">
    <source>
        <dbReference type="SAM" id="Phobius"/>
    </source>
</evidence>
<feature type="region of interest" description="Disordered" evidence="7">
    <location>
        <begin position="56"/>
        <end position="81"/>
    </location>
</feature>
<dbReference type="Gene3D" id="1.20.5.340">
    <property type="match status" value="1"/>
</dbReference>
<comment type="similarity">
    <text evidence="6">Belongs to the exbB/tolQ family.</text>
</comment>
<dbReference type="InterPro" id="IPR017270">
    <property type="entry name" value="MotA/TolQ/ExbB-rel"/>
</dbReference>
<protein>
    <recommendedName>
        <fullName evidence="10">MotA/TolQ/ExbB proton channel domain-containing protein</fullName>
    </recommendedName>
</protein>
<reference evidence="11 12" key="1">
    <citation type="submission" date="2016-08" db="EMBL/GenBank/DDBJ databases">
        <authorList>
            <person name="Seilhamer J.J."/>
        </authorList>
    </citation>
    <scope>NUCLEOTIDE SEQUENCE [LARGE SCALE GENOMIC DNA]</scope>
    <source>
        <strain evidence="11 12">PH27A</strain>
    </source>
</reference>
<feature type="transmembrane region" description="Helical" evidence="8">
    <location>
        <begin position="270"/>
        <end position="295"/>
    </location>
</feature>
<keyword evidence="9" id="KW-0732">Signal</keyword>
<dbReference type="GO" id="GO:0017038">
    <property type="term" value="P:protein import"/>
    <property type="evidence" value="ECO:0007669"/>
    <property type="project" value="TreeGrafter"/>
</dbReference>
<feature type="transmembrane region" description="Helical" evidence="8">
    <location>
        <begin position="356"/>
        <end position="383"/>
    </location>
</feature>
<feature type="transmembrane region" description="Helical" evidence="8">
    <location>
        <begin position="395"/>
        <end position="419"/>
    </location>
</feature>
<organism evidence="11 12">
    <name type="scientific">Terasakiispira papahanaumokuakeensis</name>
    <dbReference type="NCBI Taxonomy" id="197479"/>
    <lineage>
        <taxon>Bacteria</taxon>
        <taxon>Pseudomonadati</taxon>
        <taxon>Pseudomonadota</taxon>
        <taxon>Gammaproteobacteria</taxon>
        <taxon>Oceanospirillales</taxon>
        <taxon>Terasakiispira</taxon>
    </lineage>
</organism>
<keyword evidence="4 8" id="KW-1133">Transmembrane helix</keyword>
<keyword evidence="12" id="KW-1185">Reference proteome</keyword>
<dbReference type="AlphaFoldDB" id="A0A1E2V9F9"/>
<keyword evidence="5 8" id="KW-0472">Membrane</keyword>
<dbReference type="Proteomes" id="UP000094291">
    <property type="component" value="Unassembled WGS sequence"/>
</dbReference>
<evidence type="ECO:0000256" key="3">
    <source>
        <dbReference type="ARBA" id="ARBA00022692"/>
    </source>
</evidence>